<keyword evidence="5 6" id="KW-0472">Membrane</keyword>
<gene>
    <name evidence="7" type="ORF">CHR60_06180</name>
</gene>
<feature type="transmembrane region" description="Helical" evidence="6">
    <location>
        <begin position="327"/>
        <end position="346"/>
    </location>
</feature>
<proteinExistence type="predicted"/>
<evidence type="ECO:0000256" key="3">
    <source>
        <dbReference type="ARBA" id="ARBA00022692"/>
    </source>
</evidence>
<reference evidence="7 8" key="1">
    <citation type="journal article" date="2017" name="Front. Microbiol.">
        <title>New Insights into the Diversity of the Genus Faecalibacterium.</title>
        <authorList>
            <person name="Benevides L."/>
            <person name="Burman S."/>
            <person name="Martin R."/>
            <person name="Robert V."/>
            <person name="Thomas M."/>
            <person name="Miquel S."/>
            <person name="Chain F."/>
            <person name="Sokol H."/>
            <person name="Bermudez-Humaran L.G."/>
            <person name="Morrison M."/>
            <person name="Langella P."/>
            <person name="Azevedo V.A."/>
            <person name="Chatel J.M."/>
            <person name="Soares S."/>
        </authorList>
    </citation>
    <scope>NUCLEOTIDE SEQUENCE [LARGE SCALE GENOMIC DNA]</scope>
    <source>
        <strain evidence="7 8">AHMP21</strain>
    </source>
</reference>
<feature type="transmembrane region" description="Helical" evidence="6">
    <location>
        <begin position="411"/>
        <end position="430"/>
    </location>
</feature>
<keyword evidence="2" id="KW-1003">Cell membrane</keyword>
<feature type="transmembrane region" description="Helical" evidence="6">
    <location>
        <begin position="210"/>
        <end position="227"/>
    </location>
</feature>
<dbReference type="AlphaFoldDB" id="A0A2A7B4V7"/>
<keyword evidence="3 6" id="KW-0812">Transmembrane</keyword>
<evidence type="ECO:0000256" key="1">
    <source>
        <dbReference type="ARBA" id="ARBA00004651"/>
    </source>
</evidence>
<feature type="transmembrane region" description="Helical" evidence="6">
    <location>
        <begin position="43"/>
        <end position="62"/>
    </location>
</feature>
<evidence type="ECO:0000256" key="6">
    <source>
        <dbReference type="SAM" id="Phobius"/>
    </source>
</evidence>
<feature type="transmembrane region" description="Helical" evidence="6">
    <location>
        <begin position="288"/>
        <end position="307"/>
    </location>
</feature>
<feature type="transmembrane region" description="Helical" evidence="6">
    <location>
        <begin position="113"/>
        <end position="132"/>
    </location>
</feature>
<protein>
    <submittedName>
        <fullName evidence="7">Flippase</fullName>
    </submittedName>
</protein>
<evidence type="ECO:0000313" key="8">
    <source>
        <dbReference type="Proteomes" id="UP000220904"/>
    </source>
</evidence>
<dbReference type="OrthoDB" id="3249502at2"/>
<feature type="transmembrane region" description="Helical" evidence="6">
    <location>
        <begin position="139"/>
        <end position="165"/>
    </location>
</feature>
<keyword evidence="4 6" id="KW-1133">Transmembrane helix</keyword>
<feature type="transmembrane region" description="Helical" evidence="6">
    <location>
        <begin position="353"/>
        <end position="373"/>
    </location>
</feature>
<dbReference type="Pfam" id="PF01943">
    <property type="entry name" value="Polysacc_synt"/>
    <property type="match status" value="1"/>
</dbReference>
<dbReference type="Proteomes" id="UP000220904">
    <property type="component" value="Unassembled WGS sequence"/>
</dbReference>
<dbReference type="PANTHER" id="PTHR30250">
    <property type="entry name" value="PST FAMILY PREDICTED COLANIC ACID TRANSPORTER"/>
    <property type="match status" value="1"/>
</dbReference>
<dbReference type="RefSeq" id="WP_097792217.1">
    <property type="nucleotide sequence ID" value="NZ_NOUV01000014.1"/>
</dbReference>
<dbReference type="InterPro" id="IPR002797">
    <property type="entry name" value="Polysacc_synth"/>
</dbReference>
<evidence type="ECO:0000313" key="7">
    <source>
        <dbReference type="EMBL" id="PDX86341.1"/>
    </source>
</evidence>
<feature type="transmembrane region" description="Helical" evidence="6">
    <location>
        <begin position="12"/>
        <end position="31"/>
    </location>
</feature>
<evidence type="ECO:0000256" key="2">
    <source>
        <dbReference type="ARBA" id="ARBA00022475"/>
    </source>
</evidence>
<dbReference type="PANTHER" id="PTHR30250:SF11">
    <property type="entry name" value="O-ANTIGEN TRANSPORTER-RELATED"/>
    <property type="match status" value="1"/>
</dbReference>
<feature type="transmembrane region" description="Helical" evidence="6">
    <location>
        <begin position="436"/>
        <end position="458"/>
    </location>
</feature>
<feature type="transmembrane region" description="Helical" evidence="6">
    <location>
        <begin position="82"/>
        <end position="101"/>
    </location>
</feature>
<dbReference type="EMBL" id="NOUV01000014">
    <property type="protein sequence ID" value="PDX86341.1"/>
    <property type="molecule type" value="Genomic_DNA"/>
</dbReference>
<evidence type="ECO:0000256" key="5">
    <source>
        <dbReference type="ARBA" id="ARBA00023136"/>
    </source>
</evidence>
<organism evidence="7 8">
    <name type="scientific">Faecalibacterium prausnitzii</name>
    <dbReference type="NCBI Taxonomy" id="853"/>
    <lineage>
        <taxon>Bacteria</taxon>
        <taxon>Bacillati</taxon>
        <taxon>Bacillota</taxon>
        <taxon>Clostridia</taxon>
        <taxon>Eubacteriales</taxon>
        <taxon>Oscillospiraceae</taxon>
        <taxon>Faecalibacterium</taxon>
    </lineage>
</organism>
<feature type="transmembrane region" description="Helical" evidence="6">
    <location>
        <begin position="171"/>
        <end position="189"/>
    </location>
</feature>
<accession>A0A2A7B4V7</accession>
<dbReference type="GO" id="GO:0005886">
    <property type="term" value="C:plasma membrane"/>
    <property type="evidence" value="ECO:0007669"/>
    <property type="project" value="UniProtKB-SubCell"/>
</dbReference>
<evidence type="ECO:0000256" key="4">
    <source>
        <dbReference type="ARBA" id="ARBA00022989"/>
    </source>
</evidence>
<comment type="caution">
    <text evidence="7">The sequence shown here is derived from an EMBL/GenBank/DDBJ whole genome shotgun (WGS) entry which is preliminary data.</text>
</comment>
<name>A0A2A7B4V7_9FIRM</name>
<comment type="subcellular location">
    <subcellularLocation>
        <location evidence="1">Cell membrane</location>
        <topology evidence="1">Multi-pass membrane protein</topology>
    </subcellularLocation>
</comment>
<dbReference type="InterPro" id="IPR050833">
    <property type="entry name" value="Poly_Biosynth_Transport"/>
</dbReference>
<sequence length="468" mass="52596">MGNSRNSYLIKNTIIFTLGNLGSKLISFFLIPLYTNALTTAEYGVVDLVATVGTVAVPLLTLNICESVMRFALDEDANTRKITQIGTGILLIGMMVGLLIFPICRSFDKISEYAVFVYFYVVSLAASQLYLCDLRGKKLLIYYSIGNVLHTFFIAVLNILFLLVFKEGVDGYLKAYIIANTLTAIYAIIVGKGYKSFSFSRIDRDLLIKMARYSVVLIPNSFMWWIMNSSDRIMVSSMISVAANGIYAVSYKFPTLVSTLTTIFNQAWSYSAIREEGTDDESEYNNKIFRVLIGIVMLIGIGLLTFMKPFLSVYVGKEYYSAWKYTPFLTVGCVYLTMASFMATSYTVHKDSFGYLFSGTFGAIFNIAMNFILIPQVGVYGAAIATCISYILVFVFRLFHTRKYIQYNINNKEFIVGSTALVLSAGLMFIDNRFGFSLQCVILAVTIYLFSGIWLPIVRKILKLKGRR</sequence>
<feature type="transmembrane region" description="Helical" evidence="6">
    <location>
        <begin position="379"/>
        <end position="399"/>
    </location>
</feature>